<dbReference type="PANTHER" id="PTHR12093:SF10">
    <property type="entry name" value="MEMBRANE-ASSOCIATED PROTEIN HEM"/>
    <property type="match status" value="1"/>
</dbReference>
<name>A0A2A2K8Y7_9BILA</name>
<sequence length="1060" mass="120644">MAFKMDASQLKIAEKLIILNDRAAGMLTRIYNIKKACADPKSKPAFLSDKQMEGAIKHIVRKFPVVDTRSNSSTFQYVQSMKQDIIKSLSLYYYTFADLLELKDHIVQLLTNMDACQCHLDISLNFDLTAGYLNLVVNLITLMILLSRVEDRKAVLGLFNAAYDLQNGQSEASFPRLGQMILDYEQPLKKLHEDLSPLNRLIFSALTSLAKVYMRRNVTADFWRKSNIFSMTVSPQQILYAAQTDTMTCEYLSLDVMDRWVMLCSTICHTTLLTNQVIHHLWQSSLQMGLCIRLFRDEVVWLLRHINEWPSSNKKGHKQTDELGDRQLPELLHFMLELRELVFKHKGVIDRYYTQYVNSYDAIVTAELISKLRDVPEDDAILLRDFAANIGNINSDTNFSALRMDWARVQARTSMARYQFQLQQNEKFAVQMNTTVFHLKMIDHQEELLRETSDLSIYCFYNRLMELQWAGCLQLPAQCRYSLSFARICSHFPSALHNMCPEEKSYVIEKSLGMCNLVLEDVCRATGEFLAKLCASELALSEQTSPGTIAENFRKQLQINQKGKNQSIKEVFQPAGEESHRVDRLNLTYEDKLQTTLMELCAAVSMNRQIVVADHIFAPREYLCQHLELKFVDLLHEMLFSGSNGINPPLPRRPSEMLMALQAYMTVLQNADTCVTLDITRLFNSALLQQTQGLDSRNKETLTALYTKWYLEVLLRKASTGHMVWSDHLKAMVSSATEPLPFFPEQYSDPLELRCLAQIIGPYGVKYLSERLIWHVASQINELNKIVLAYKEPLQTARTKFDQADMMREVLNLLSQESKDKKSQPGSSSAADAILQRTIIIGQICSFRDALHSALRQVIAQRLPFLQASFSNLYESLDDVGKVAIGELSAAMGVCGPVDIALANAVQHQNSQTNPEEHYLLSCLLLVAISICLPRLAVNPLSAYKPSIKASLNNSHCIPVAVNTMAGALFHLHNRNDTQMRMKEFLALASSCILRMAQEADGREEMIQNQAMLYVILEKLVQGSSWLTLDILEDCFPYSLIRTAYQQAYEIDAQPQGESK</sequence>
<evidence type="ECO:0000256" key="1">
    <source>
        <dbReference type="ARBA" id="ARBA00037947"/>
    </source>
</evidence>
<protein>
    <recommendedName>
        <fullName evidence="4">Membrane-associated protein gex-3</fullName>
    </recommendedName>
</protein>
<comment type="similarity">
    <text evidence="1">Belongs to the HEM-1/HEM-2 family.</text>
</comment>
<dbReference type="Proteomes" id="UP000218231">
    <property type="component" value="Unassembled WGS sequence"/>
</dbReference>
<accession>A0A2A2K8Y7</accession>
<evidence type="ECO:0000313" key="3">
    <source>
        <dbReference type="Proteomes" id="UP000218231"/>
    </source>
</evidence>
<dbReference type="GO" id="GO:0031209">
    <property type="term" value="C:SCAR complex"/>
    <property type="evidence" value="ECO:0007669"/>
    <property type="project" value="TreeGrafter"/>
</dbReference>
<organism evidence="2 3">
    <name type="scientific">Diploscapter pachys</name>
    <dbReference type="NCBI Taxonomy" id="2018661"/>
    <lineage>
        <taxon>Eukaryota</taxon>
        <taxon>Metazoa</taxon>
        <taxon>Ecdysozoa</taxon>
        <taxon>Nematoda</taxon>
        <taxon>Chromadorea</taxon>
        <taxon>Rhabditida</taxon>
        <taxon>Rhabditina</taxon>
        <taxon>Rhabditomorpha</taxon>
        <taxon>Rhabditoidea</taxon>
        <taxon>Rhabditidae</taxon>
        <taxon>Diploscapter</taxon>
    </lineage>
</organism>
<dbReference type="Pfam" id="PF09735">
    <property type="entry name" value="Nckap1"/>
    <property type="match status" value="1"/>
</dbReference>
<proteinExistence type="inferred from homology"/>
<dbReference type="EMBL" id="LIAE01009281">
    <property type="protein sequence ID" value="PAV70365.1"/>
    <property type="molecule type" value="Genomic_DNA"/>
</dbReference>
<reference evidence="2 3" key="1">
    <citation type="journal article" date="2017" name="Curr. Biol.">
        <title>Genome architecture and evolution of a unichromosomal asexual nematode.</title>
        <authorList>
            <person name="Fradin H."/>
            <person name="Zegar C."/>
            <person name="Gutwein M."/>
            <person name="Lucas J."/>
            <person name="Kovtun M."/>
            <person name="Corcoran D."/>
            <person name="Baugh L.R."/>
            <person name="Kiontke K."/>
            <person name="Gunsalus K."/>
            <person name="Fitch D.H."/>
            <person name="Piano F."/>
        </authorList>
    </citation>
    <scope>NUCLEOTIDE SEQUENCE [LARGE SCALE GENOMIC DNA]</scope>
    <source>
        <strain evidence="2">PF1309</strain>
    </source>
</reference>
<keyword evidence="3" id="KW-1185">Reference proteome</keyword>
<dbReference type="GO" id="GO:0030866">
    <property type="term" value="P:cortical actin cytoskeleton organization"/>
    <property type="evidence" value="ECO:0007669"/>
    <property type="project" value="TreeGrafter"/>
</dbReference>
<evidence type="ECO:0000313" key="2">
    <source>
        <dbReference type="EMBL" id="PAV70365.1"/>
    </source>
</evidence>
<evidence type="ECO:0008006" key="4">
    <source>
        <dbReference type="Google" id="ProtNLM"/>
    </source>
</evidence>
<dbReference type="OrthoDB" id="548214at2759"/>
<dbReference type="AlphaFoldDB" id="A0A2A2K8Y7"/>
<dbReference type="GO" id="GO:0030031">
    <property type="term" value="P:cell projection assembly"/>
    <property type="evidence" value="ECO:0007669"/>
    <property type="project" value="TreeGrafter"/>
</dbReference>
<dbReference type="PANTHER" id="PTHR12093">
    <property type="entry name" value="NCK-ASSOCIATED PROTEIN 1"/>
    <property type="match status" value="1"/>
</dbReference>
<dbReference type="InterPro" id="IPR019137">
    <property type="entry name" value="Nck-associated_protein-1"/>
</dbReference>
<comment type="caution">
    <text evidence="2">The sequence shown here is derived from an EMBL/GenBank/DDBJ whole genome shotgun (WGS) entry which is preliminary data.</text>
</comment>
<dbReference type="GO" id="GO:0048812">
    <property type="term" value="P:neuron projection morphogenesis"/>
    <property type="evidence" value="ECO:0007669"/>
    <property type="project" value="TreeGrafter"/>
</dbReference>
<dbReference type="GO" id="GO:0016477">
    <property type="term" value="P:cell migration"/>
    <property type="evidence" value="ECO:0007669"/>
    <property type="project" value="TreeGrafter"/>
</dbReference>
<dbReference type="STRING" id="2018661.A0A2A2K8Y7"/>
<gene>
    <name evidence="2" type="ORF">WR25_24412</name>
</gene>